<evidence type="ECO:0000256" key="6">
    <source>
        <dbReference type="SAM" id="Phobius"/>
    </source>
</evidence>
<evidence type="ECO:0000256" key="2">
    <source>
        <dbReference type="ARBA" id="ARBA00007511"/>
    </source>
</evidence>
<dbReference type="PANTHER" id="PTHR30238">
    <property type="entry name" value="MEMBRANE BOUND PREDICTED REDOX MODULATOR"/>
    <property type="match status" value="1"/>
</dbReference>
<evidence type="ECO:0000313" key="7">
    <source>
        <dbReference type="EMBL" id="SDZ00568.1"/>
    </source>
</evidence>
<sequence length="230" mass="24935">MSSEFILPLLTIIGIDIILGGDNAIVVALACRKLPPHLRNKAIIAGIFLAIAARGILTIAAVYLLAIPYLMSIGGILLLWIAFRLLTTDEQEHAVAGENTISSAIKTIVMADVVMGFDNVLAVAGAAEGNNVLVLLGLIISVPIIIWGSKIILYLMTKFTAIVYIGAGVLVYTASKMILHESIIRETLHKAGFDTDIIVILLIAIILGFGWLRNHIKGIKWFHTFRSNRN</sequence>
<dbReference type="InterPro" id="IPR005496">
    <property type="entry name" value="Integral_membrane_TerC"/>
</dbReference>
<dbReference type="Pfam" id="PF03741">
    <property type="entry name" value="TerC"/>
    <property type="match status" value="1"/>
</dbReference>
<dbReference type="PANTHER" id="PTHR30238:SF4">
    <property type="entry name" value="SLL1022 PROTEIN"/>
    <property type="match status" value="1"/>
</dbReference>
<feature type="transmembrane region" description="Helical" evidence="6">
    <location>
        <begin position="133"/>
        <end position="154"/>
    </location>
</feature>
<comment type="similarity">
    <text evidence="2">Belongs to the TerC family.</text>
</comment>
<dbReference type="InterPro" id="IPR022301">
    <property type="entry name" value="Integral_membrane_YjbE"/>
</dbReference>
<keyword evidence="3 6" id="KW-0812">Transmembrane</keyword>
<reference evidence="8" key="1">
    <citation type="submission" date="2016-10" db="EMBL/GenBank/DDBJ databases">
        <authorList>
            <person name="Varghese N."/>
            <person name="Submissions S."/>
        </authorList>
    </citation>
    <scope>NUCLEOTIDE SEQUENCE [LARGE SCALE GENOMIC DNA]</scope>
    <source>
        <strain evidence="8">SP</strain>
    </source>
</reference>
<protein>
    <submittedName>
        <fullName evidence="7">Integral membrane protein, YjbE family</fullName>
    </submittedName>
</protein>
<dbReference type="Proteomes" id="UP000198935">
    <property type="component" value="Unassembled WGS sequence"/>
</dbReference>
<dbReference type="STRING" id="1503961.SAMN05421736_10553"/>
<feature type="transmembrane region" description="Helical" evidence="6">
    <location>
        <begin position="42"/>
        <end position="63"/>
    </location>
</feature>
<evidence type="ECO:0000256" key="3">
    <source>
        <dbReference type="ARBA" id="ARBA00022692"/>
    </source>
</evidence>
<keyword evidence="8" id="KW-1185">Reference proteome</keyword>
<dbReference type="EMBL" id="FNPI01000005">
    <property type="protein sequence ID" value="SDZ00568.1"/>
    <property type="molecule type" value="Genomic_DNA"/>
</dbReference>
<organism evidence="7 8">
    <name type="scientific">Evansella caseinilytica</name>
    <dbReference type="NCBI Taxonomy" id="1503961"/>
    <lineage>
        <taxon>Bacteria</taxon>
        <taxon>Bacillati</taxon>
        <taxon>Bacillota</taxon>
        <taxon>Bacilli</taxon>
        <taxon>Bacillales</taxon>
        <taxon>Bacillaceae</taxon>
        <taxon>Evansella</taxon>
    </lineage>
</organism>
<evidence type="ECO:0000256" key="1">
    <source>
        <dbReference type="ARBA" id="ARBA00004141"/>
    </source>
</evidence>
<feature type="transmembrane region" description="Helical" evidence="6">
    <location>
        <begin position="161"/>
        <end position="179"/>
    </location>
</feature>
<dbReference type="AlphaFoldDB" id="A0A1H3PHU2"/>
<evidence type="ECO:0000256" key="5">
    <source>
        <dbReference type="ARBA" id="ARBA00023136"/>
    </source>
</evidence>
<comment type="subcellular location">
    <subcellularLocation>
        <location evidence="1">Membrane</location>
        <topology evidence="1">Multi-pass membrane protein</topology>
    </subcellularLocation>
</comment>
<gene>
    <name evidence="7" type="ORF">SAMN05421736_10553</name>
</gene>
<evidence type="ECO:0000313" key="8">
    <source>
        <dbReference type="Proteomes" id="UP000198935"/>
    </source>
</evidence>
<feature type="transmembrane region" description="Helical" evidence="6">
    <location>
        <begin position="6"/>
        <end position="30"/>
    </location>
</feature>
<dbReference type="GO" id="GO:0016020">
    <property type="term" value="C:membrane"/>
    <property type="evidence" value="ECO:0007669"/>
    <property type="project" value="UniProtKB-SubCell"/>
</dbReference>
<proteinExistence type="inferred from homology"/>
<feature type="transmembrane region" description="Helical" evidence="6">
    <location>
        <begin position="69"/>
        <end position="87"/>
    </location>
</feature>
<name>A0A1H3PHU2_9BACI</name>
<keyword evidence="5 6" id="KW-0472">Membrane</keyword>
<evidence type="ECO:0000256" key="4">
    <source>
        <dbReference type="ARBA" id="ARBA00022989"/>
    </source>
</evidence>
<keyword evidence="4 6" id="KW-1133">Transmembrane helix</keyword>
<accession>A0A1H3PHU2</accession>
<feature type="transmembrane region" description="Helical" evidence="6">
    <location>
        <begin position="191"/>
        <end position="212"/>
    </location>
</feature>
<dbReference type="OrthoDB" id="5295733at2"/>
<dbReference type="NCBIfam" id="TIGR03717">
    <property type="entry name" value="R_switched_YjbE"/>
    <property type="match status" value="1"/>
</dbReference>